<evidence type="ECO:0000313" key="3">
    <source>
        <dbReference type="Proteomes" id="UP000075714"/>
    </source>
</evidence>
<accession>A0A150G1P8</accession>
<comment type="caution">
    <text evidence="2">The sequence shown here is derived from an EMBL/GenBank/DDBJ whole genome shotgun (WGS) entry which is preliminary data.</text>
</comment>
<feature type="compositionally biased region" description="Acidic residues" evidence="1">
    <location>
        <begin position="237"/>
        <end position="246"/>
    </location>
</feature>
<proteinExistence type="predicted"/>
<feature type="region of interest" description="Disordered" evidence="1">
    <location>
        <begin position="217"/>
        <end position="246"/>
    </location>
</feature>
<dbReference type="EMBL" id="LSYV01000092">
    <property type="protein sequence ID" value="KXZ43415.1"/>
    <property type="molecule type" value="Genomic_DNA"/>
</dbReference>
<name>A0A150G1P8_GONPE</name>
<evidence type="ECO:0000313" key="2">
    <source>
        <dbReference type="EMBL" id="KXZ43415.1"/>
    </source>
</evidence>
<keyword evidence="3" id="KW-1185">Reference proteome</keyword>
<sequence>MPRASWRRAKEMAPATMARRLTELVDGLGLETTAPHLLNKIEELNRRLPMSRQALLAAVARSPGLLAYTPESVGGRVALLVQELRRDEAFVMEMIAKQPQVLGLKPETLRHRIGTLHEAASLMAKWRTELDAMRPASLARLLRCSDAVLSRLLYSYARSHSNGRNFESIRSMAYICCCPRAAWHRDNPLHADWLAAGEAARRDWRITPWLGWYQQPPRPGVPPAPGQYNWWSRGDPGPDEYDYDYS</sequence>
<dbReference type="Gene3D" id="1.25.70.10">
    <property type="entry name" value="Transcription termination factor 3, mitochondrial"/>
    <property type="match status" value="1"/>
</dbReference>
<dbReference type="Proteomes" id="UP000075714">
    <property type="component" value="Unassembled WGS sequence"/>
</dbReference>
<dbReference type="AlphaFoldDB" id="A0A150G1P8"/>
<dbReference type="InterPro" id="IPR038538">
    <property type="entry name" value="MTERF_sf"/>
</dbReference>
<evidence type="ECO:0000256" key="1">
    <source>
        <dbReference type="SAM" id="MobiDB-lite"/>
    </source>
</evidence>
<organism evidence="2 3">
    <name type="scientific">Gonium pectorale</name>
    <name type="common">Green alga</name>
    <dbReference type="NCBI Taxonomy" id="33097"/>
    <lineage>
        <taxon>Eukaryota</taxon>
        <taxon>Viridiplantae</taxon>
        <taxon>Chlorophyta</taxon>
        <taxon>core chlorophytes</taxon>
        <taxon>Chlorophyceae</taxon>
        <taxon>CS clade</taxon>
        <taxon>Chlamydomonadales</taxon>
        <taxon>Volvocaceae</taxon>
        <taxon>Gonium</taxon>
    </lineage>
</organism>
<gene>
    <name evidence="2" type="ORF">GPECTOR_91g569</name>
</gene>
<protein>
    <submittedName>
        <fullName evidence="2">Uncharacterized protein</fullName>
    </submittedName>
</protein>
<dbReference type="OrthoDB" id="546574at2759"/>
<reference evidence="3" key="1">
    <citation type="journal article" date="2016" name="Nat. Commun.">
        <title>The Gonium pectorale genome demonstrates co-option of cell cycle regulation during the evolution of multicellularity.</title>
        <authorList>
            <person name="Hanschen E.R."/>
            <person name="Marriage T.N."/>
            <person name="Ferris P.J."/>
            <person name="Hamaji T."/>
            <person name="Toyoda A."/>
            <person name="Fujiyama A."/>
            <person name="Neme R."/>
            <person name="Noguchi H."/>
            <person name="Minakuchi Y."/>
            <person name="Suzuki M."/>
            <person name="Kawai-Toyooka H."/>
            <person name="Smith D.R."/>
            <person name="Sparks H."/>
            <person name="Anderson J."/>
            <person name="Bakaric R."/>
            <person name="Luria V."/>
            <person name="Karger A."/>
            <person name="Kirschner M.W."/>
            <person name="Durand P.M."/>
            <person name="Michod R.E."/>
            <person name="Nozaki H."/>
            <person name="Olson B.J."/>
        </authorList>
    </citation>
    <scope>NUCLEOTIDE SEQUENCE [LARGE SCALE GENOMIC DNA]</scope>
    <source>
        <strain evidence="3">NIES-2863</strain>
    </source>
</reference>